<gene>
    <name evidence="3" type="ORF">OGATHE_002064</name>
</gene>
<reference evidence="3" key="2">
    <citation type="submission" date="2021-01" db="EMBL/GenBank/DDBJ databases">
        <authorList>
            <person name="Schikora-Tamarit M.A."/>
        </authorList>
    </citation>
    <scope>NUCLEOTIDE SEQUENCE</scope>
    <source>
        <strain evidence="3">NCAIM Y.01608</strain>
    </source>
</reference>
<feature type="compositionally biased region" description="Low complexity" evidence="1">
    <location>
        <begin position="77"/>
        <end position="94"/>
    </location>
</feature>
<organism evidence="3 4">
    <name type="scientific">Ogataea polymorpha</name>
    <dbReference type="NCBI Taxonomy" id="460523"/>
    <lineage>
        <taxon>Eukaryota</taxon>
        <taxon>Fungi</taxon>
        <taxon>Dikarya</taxon>
        <taxon>Ascomycota</taxon>
        <taxon>Saccharomycotina</taxon>
        <taxon>Pichiomycetes</taxon>
        <taxon>Pichiales</taxon>
        <taxon>Pichiaceae</taxon>
        <taxon>Ogataea</taxon>
    </lineage>
</organism>
<comment type="caution">
    <text evidence="3">The sequence shown here is derived from an EMBL/GenBank/DDBJ whole genome shotgun (WGS) entry which is preliminary data.</text>
</comment>
<keyword evidence="2" id="KW-0812">Transmembrane</keyword>
<proteinExistence type="predicted"/>
<name>A0A9P8PMS0_9ASCO</name>
<evidence type="ECO:0000256" key="1">
    <source>
        <dbReference type="SAM" id="MobiDB-lite"/>
    </source>
</evidence>
<keyword evidence="4" id="KW-1185">Reference proteome</keyword>
<keyword evidence="2" id="KW-1133">Transmembrane helix</keyword>
<dbReference type="EMBL" id="JAEUBD010000526">
    <property type="protein sequence ID" value="KAH3674084.1"/>
    <property type="molecule type" value="Genomic_DNA"/>
</dbReference>
<keyword evidence="2" id="KW-0472">Membrane</keyword>
<dbReference type="Proteomes" id="UP000788993">
    <property type="component" value="Unassembled WGS sequence"/>
</dbReference>
<evidence type="ECO:0000256" key="2">
    <source>
        <dbReference type="SAM" id="Phobius"/>
    </source>
</evidence>
<feature type="region of interest" description="Disordered" evidence="1">
    <location>
        <begin position="77"/>
        <end position="96"/>
    </location>
</feature>
<protein>
    <submittedName>
        <fullName evidence="3">Uncharacterized protein</fullName>
    </submittedName>
</protein>
<dbReference type="AlphaFoldDB" id="A0A9P8PMS0"/>
<feature type="transmembrane region" description="Helical" evidence="2">
    <location>
        <begin position="225"/>
        <end position="244"/>
    </location>
</feature>
<reference evidence="3" key="1">
    <citation type="journal article" date="2021" name="Open Biol.">
        <title>Shared evolutionary footprints suggest mitochondrial oxidative damage underlies multiple complex I losses in fungi.</title>
        <authorList>
            <person name="Schikora-Tamarit M.A."/>
            <person name="Marcet-Houben M."/>
            <person name="Nosek J."/>
            <person name="Gabaldon T."/>
        </authorList>
    </citation>
    <scope>NUCLEOTIDE SEQUENCE</scope>
    <source>
        <strain evidence="3">NCAIM Y.01608</strain>
    </source>
</reference>
<evidence type="ECO:0000313" key="4">
    <source>
        <dbReference type="Proteomes" id="UP000788993"/>
    </source>
</evidence>
<evidence type="ECO:0000313" key="3">
    <source>
        <dbReference type="EMBL" id="KAH3674084.1"/>
    </source>
</evidence>
<accession>A0A9P8PMS0</accession>
<sequence>MWAFSEDGSSRDSSTSCFIEFAFKEPFSRLMYWLGGNLSAIAIFKAAWVTRITEVTCGYIDSTFGMNFSQNSLHLSKSSSSSSPSSEGTTVSGSHSSDRAAKYCESTSIVAGSGMWDLLRLYHSPSPRSRFCGILNMISSFFAPLASSLPNLIPVLSASRLPSLVAYPSVRFSSFSRSWSNPSRYLLVFSLKLCSSLAEFSLMSFNSSSLSLLCTLARFFSKFSFVALILFCKSIFLVISLVSVKRSGNFFWKLLRYSLKVFQPDTVWDSMFEYTLTTWSSKLFTNSSVF</sequence>